<protein>
    <submittedName>
        <fullName evidence="2">Uncharacterized protein</fullName>
    </submittedName>
</protein>
<keyword evidence="3" id="KW-1185">Reference proteome</keyword>
<proteinExistence type="predicted"/>
<reference evidence="2 3" key="1">
    <citation type="submission" date="2024-11" db="EMBL/GenBank/DDBJ databases">
        <title>A near-complete genome assembly of Cinchona calisaya.</title>
        <authorList>
            <person name="Lian D.C."/>
            <person name="Zhao X.W."/>
            <person name="Wei L."/>
        </authorList>
    </citation>
    <scope>NUCLEOTIDE SEQUENCE [LARGE SCALE GENOMIC DNA]</scope>
    <source>
        <tissue evidence="2">Nenye</tissue>
    </source>
</reference>
<evidence type="ECO:0000256" key="1">
    <source>
        <dbReference type="SAM" id="MobiDB-lite"/>
    </source>
</evidence>
<sequence length="71" mass="7788">MNGAKDRYFRKDNNVGVYAANSSYQTALGQAKRKGGEGNRTEASTSSDQQNRSGMQETTFYSRTKVVMALG</sequence>
<dbReference type="Proteomes" id="UP001630127">
    <property type="component" value="Unassembled WGS sequence"/>
</dbReference>
<comment type="caution">
    <text evidence="2">The sequence shown here is derived from an EMBL/GenBank/DDBJ whole genome shotgun (WGS) entry which is preliminary data.</text>
</comment>
<feature type="compositionally biased region" description="Polar residues" evidence="1">
    <location>
        <begin position="41"/>
        <end position="60"/>
    </location>
</feature>
<accession>A0ABD2Z261</accession>
<dbReference type="EMBL" id="JBJUIK010000011">
    <property type="protein sequence ID" value="KAL3513584.1"/>
    <property type="molecule type" value="Genomic_DNA"/>
</dbReference>
<feature type="region of interest" description="Disordered" evidence="1">
    <location>
        <begin position="27"/>
        <end position="60"/>
    </location>
</feature>
<gene>
    <name evidence="2" type="ORF">ACH5RR_026301</name>
</gene>
<evidence type="ECO:0000313" key="3">
    <source>
        <dbReference type="Proteomes" id="UP001630127"/>
    </source>
</evidence>
<organism evidence="2 3">
    <name type="scientific">Cinchona calisaya</name>
    <dbReference type="NCBI Taxonomy" id="153742"/>
    <lineage>
        <taxon>Eukaryota</taxon>
        <taxon>Viridiplantae</taxon>
        <taxon>Streptophyta</taxon>
        <taxon>Embryophyta</taxon>
        <taxon>Tracheophyta</taxon>
        <taxon>Spermatophyta</taxon>
        <taxon>Magnoliopsida</taxon>
        <taxon>eudicotyledons</taxon>
        <taxon>Gunneridae</taxon>
        <taxon>Pentapetalae</taxon>
        <taxon>asterids</taxon>
        <taxon>lamiids</taxon>
        <taxon>Gentianales</taxon>
        <taxon>Rubiaceae</taxon>
        <taxon>Cinchonoideae</taxon>
        <taxon>Cinchoneae</taxon>
        <taxon>Cinchona</taxon>
    </lineage>
</organism>
<evidence type="ECO:0000313" key="2">
    <source>
        <dbReference type="EMBL" id="KAL3513584.1"/>
    </source>
</evidence>
<dbReference type="AlphaFoldDB" id="A0ABD2Z261"/>
<name>A0ABD2Z261_9GENT</name>